<accession>A0A9P7V9Q9</accession>
<name>A0A9P7V9Q9_9ASCO</name>
<protein>
    <submittedName>
        <fullName evidence="2">Uncharacterized protein</fullName>
    </submittedName>
</protein>
<sequence length="338" mass="38034">MTNIPSFIQMWMAWLLAVIPELRVLTNPKWRIMFNDKYSQVEQSSKFLALIVYSHVPPTSQLLQYCWLLSHACTIVGCLAYGYWYTDTSLLWYSFTTSSVVTTYFLVTYRHISLTLGKRLQAISQSSKAYAAGMISDLNKNDKTVVSKVEPVPLSVVLKSENTHLLGNALLIATTNTNGLKLVPMAMYSFMNLVTFYLNNACPVDDSIVPLVNYGEDGLLIVAAAFDNALPLVYLSECFGNGFTNGIHALVLYCIIYGLRLDNSESTRMAFKTLLKLWKLAISCLPFCEPVVTVLMKAELLIFSKTNHGRLNKNINIPKKRVTSTTVYDDTLSIIYDY</sequence>
<keyword evidence="1" id="KW-0472">Membrane</keyword>
<feature type="transmembrane region" description="Helical" evidence="1">
    <location>
        <begin position="90"/>
        <end position="109"/>
    </location>
</feature>
<organism evidence="2 3">
    <name type="scientific">Scheffersomyces spartinae</name>
    <dbReference type="NCBI Taxonomy" id="45513"/>
    <lineage>
        <taxon>Eukaryota</taxon>
        <taxon>Fungi</taxon>
        <taxon>Dikarya</taxon>
        <taxon>Ascomycota</taxon>
        <taxon>Saccharomycotina</taxon>
        <taxon>Pichiomycetes</taxon>
        <taxon>Debaryomycetaceae</taxon>
        <taxon>Scheffersomyces</taxon>
    </lineage>
</organism>
<comment type="caution">
    <text evidence="2">The sequence shown here is derived from an EMBL/GenBank/DDBJ whole genome shotgun (WGS) entry which is preliminary data.</text>
</comment>
<evidence type="ECO:0000313" key="3">
    <source>
        <dbReference type="Proteomes" id="UP000790833"/>
    </source>
</evidence>
<gene>
    <name evidence="2" type="ORF">KQ657_005123</name>
</gene>
<dbReference type="EMBL" id="JAHMUF010000009">
    <property type="protein sequence ID" value="KAG7193924.1"/>
    <property type="molecule type" value="Genomic_DNA"/>
</dbReference>
<dbReference type="AlphaFoldDB" id="A0A9P7V9Q9"/>
<reference evidence="2" key="1">
    <citation type="submission" date="2021-03" db="EMBL/GenBank/DDBJ databases">
        <authorList>
            <person name="Palmer J.M."/>
        </authorList>
    </citation>
    <scope>NUCLEOTIDE SEQUENCE</scope>
    <source>
        <strain evidence="2">ARV_011</strain>
    </source>
</reference>
<proteinExistence type="predicted"/>
<evidence type="ECO:0000313" key="2">
    <source>
        <dbReference type="EMBL" id="KAG7193924.1"/>
    </source>
</evidence>
<dbReference type="GeneID" id="66118497"/>
<feature type="transmembrane region" description="Helical" evidence="1">
    <location>
        <begin position="6"/>
        <end position="25"/>
    </location>
</feature>
<keyword evidence="1" id="KW-0812">Transmembrane</keyword>
<feature type="transmembrane region" description="Helical" evidence="1">
    <location>
        <begin position="65"/>
        <end position="84"/>
    </location>
</feature>
<keyword evidence="3" id="KW-1185">Reference proteome</keyword>
<dbReference type="Proteomes" id="UP000790833">
    <property type="component" value="Unassembled WGS sequence"/>
</dbReference>
<evidence type="ECO:0000256" key="1">
    <source>
        <dbReference type="SAM" id="Phobius"/>
    </source>
</evidence>
<dbReference type="RefSeq" id="XP_043049471.1">
    <property type="nucleotide sequence ID" value="XM_043195766.1"/>
</dbReference>
<dbReference type="OrthoDB" id="5581259at2759"/>
<keyword evidence="1" id="KW-1133">Transmembrane helix</keyword>